<proteinExistence type="predicted"/>
<organism evidence="2 3">
    <name type="scientific">Roseateles rivi</name>
    <dbReference type="NCBI Taxonomy" id="3299028"/>
    <lineage>
        <taxon>Bacteria</taxon>
        <taxon>Pseudomonadati</taxon>
        <taxon>Pseudomonadota</taxon>
        <taxon>Betaproteobacteria</taxon>
        <taxon>Burkholderiales</taxon>
        <taxon>Sphaerotilaceae</taxon>
        <taxon>Roseateles</taxon>
    </lineage>
</organism>
<evidence type="ECO:0000313" key="3">
    <source>
        <dbReference type="Proteomes" id="UP001606099"/>
    </source>
</evidence>
<sequence>MEWLAWLGVVALVVVGLVGMVLPLLPGSPLVLAGLWLGAAIDGFTLVSGWTMGLITVLAVLAWGVDYVAALIAVRQAGASRQAMAAAGAGTVAGLFTGWWGLLLGPALAASAGEWHARRDAAQALRVGTAAGLSVVLGLVVKLSLGVLMVLCFALAYWL</sequence>
<feature type="transmembrane region" description="Helical" evidence="1">
    <location>
        <begin position="130"/>
        <end position="158"/>
    </location>
</feature>
<dbReference type="RefSeq" id="WP_394458460.1">
    <property type="nucleotide sequence ID" value="NZ_JBIGHZ010000001.1"/>
</dbReference>
<evidence type="ECO:0000256" key="1">
    <source>
        <dbReference type="SAM" id="Phobius"/>
    </source>
</evidence>
<keyword evidence="1" id="KW-1133">Transmembrane helix</keyword>
<keyword evidence="3" id="KW-1185">Reference proteome</keyword>
<dbReference type="PANTHER" id="PTHR39165:SF1">
    <property type="entry name" value="DUF456 DOMAIN-CONTAINING PROTEIN"/>
    <property type="match status" value="1"/>
</dbReference>
<reference evidence="2 3" key="1">
    <citation type="submission" date="2024-08" db="EMBL/GenBank/DDBJ databases">
        <authorList>
            <person name="Lu H."/>
        </authorList>
    </citation>
    <scope>NUCLEOTIDE SEQUENCE [LARGE SCALE GENOMIC DNA]</scope>
    <source>
        <strain evidence="2 3">BYS180W</strain>
    </source>
</reference>
<dbReference type="Pfam" id="PF04306">
    <property type="entry name" value="DUF456"/>
    <property type="match status" value="1"/>
</dbReference>
<feature type="transmembrane region" description="Helical" evidence="1">
    <location>
        <begin position="49"/>
        <end position="74"/>
    </location>
</feature>
<keyword evidence="1" id="KW-0812">Transmembrane</keyword>
<dbReference type="InterPro" id="IPR007403">
    <property type="entry name" value="DUF456"/>
</dbReference>
<protein>
    <submittedName>
        <fullName evidence="2">DUF456 domain-containing protein</fullName>
    </submittedName>
</protein>
<keyword evidence="1" id="KW-0472">Membrane</keyword>
<dbReference type="PANTHER" id="PTHR39165">
    <property type="entry name" value="IG HYPOTHETICAL 17883"/>
    <property type="match status" value="1"/>
</dbReference>
<dbReference type="EMBL" id="JBIGHZ010000001">
    <property type="protein sequence ID" value="MFG6447087.1"/>
    <property type="molecule type" value="Genomic_DNA"/>
</dbReference>
<accession>A0ABW7FRY5</accession>
<comment type="caution">
    <text evidence="2">The sequence shown here is derived from an EMBL/GenBank/DDBJ whole genome shotgun (WGS) entry which is preliminary data.</text>
</comment>
<dbReference type="Proteomes" id="UP001606099">
    <property type="component" value="Unassembled WGS sequence"/>
</dbReference>
<name>A0ABW7FRY5_9BURK</name>
<evidence type="ECO:0000313" key="2">
    <source>
        <dbReference type="EMBL" id="MFG6447087.1"/>
    </source>
</evidence>
<gene>
    <name evidence="2" type="ORF">ACG0Z6_02390</name>
</gene>
<feature type="transmembrane region" description="Helical" evidence="1">
    <location>
        <begin position="86"/>
        <end position="110"/>
    </location>
</feature>